<organism evidence="2 3">
    <name type="scientific">Streptomonospora wellingtoniae</name>
    <dbReference type="NCBI Taxonomy" id="3075544"/>
    <lineage>
        <taxon>Bacteria</taxon>
        <taxon>Bacillati</taxon>
        <taxon>Actinomycetota</taxon>
        <taxon>Actinomycetes</taxon>
        <taxon>Streptosporangiales</taxon>
        <taxon>Nocardiopsidaceae</taxon>
        <taxon>Streptomonospora</taxon>
    </lineage>
</organism>
<dbReference type="RefSeq" id="WP_311543901.1">
    <property type="nucleotide sequence ID" value="NZ_JAVREK010000003.1"/>
</dbReference>
<keyword evidence="3" id="KW-1185">Reference proteome</keyword>
<proteinExistence type="predicted"/>
<dbReference type="EMBL" id="JAVREK010000003">
    <property type="protein sequence ID" value="MDT0301461.1"/>
    <property type="molecule type" value="Genomic_DNA"/>
</dbReference>
<dbReference type="Proteomes" id="UP001183226">
    <property type="component" value="Unassembled WGS sequence"/>
</dbReference>
<feature type="region of interest" description="Disordered" evidence="1">
    <location>
        <begin position="89"/>
        <end position="135"/>
    </location>
</feature>
<protein>
    <recommendedName>
        <fullName evidence="4">Ferritin-like domain-containing protein</fullName>
    </recommendedName>
</protein>
<evidence type="ECO:0000313" key="2">
    <source>
        <dbReference type="EMBL" id="MDT0301461.1"/>
    </source>
</evidence>
<gene>
    <name evidence="2" type="ORF">RM446_04955</name>
</gene>
<feature type="compositionally biased region" description="Basic and acidic residues" evidence="1">
    <location>
        <begin position="89"/>
        <end position="98"/>
    </location>
</feature>
<sequence>MGNDYGAIRRRTVVAGALAGIAAAALSGCQGPRWYPSEISPDEYVLRAVITEKRRLIARYEAGVSSGMGPVDLLERVLKHHRDHLAALRERLPERPAGEPEAAAEAEESPDPGPSPAPVGDEPVPVSGLRVAEQSAAASRARQLARLSDSGLAQLVASIGACETGHARLLSEA</sequence>
<evidence type="ECO:0008006" key="4">
    <source>
        <dbReference type="Google" id="ProtNLM"/>
    </source>
</evidence>
<reference evidence="3" key="1">
    <citation type="submission" date="2023-07" db="EMBL/GenBank/DDBJ databases">
        <title>30 novel species of actinomycetes from the DSMZ collection.</title>
        <authorList>
            <person name="Nouioui I."/>
        </authorList>
    </citation>
    <scope>NUCLEOTIDE SEQUENCE [LARGE SCALE GENOMIC DNA]</scope>
    <source>
        <strain evidence="3">DSM 45055</strain>
    </source>
</reference>
<comment type="caution">
    <text evidence="2">The sequence shown here is derived from an EMBL/GenBank/DDBJ whole genome shotgun (WGS) entry which is preliminary data.</text>
</comment>
<name>A0ABU2KQA1_9ACTN</name>
<accession>A0ABU2KQA1</accession>
<evidence type="ECO:0000313" key="3">
    <source>
        <dbReference type="Proteomes" id="UP001183226"/>
    </source>
</evidence>
<evidence type="ECO:0000256" key="1">
    <source>
        <dbReference type="SAM" id="MobiDB-lite"/>
    </source>
</evidence>